<dbReference type="Gene3D" id="2.30.40.10">
    <property type="entry name" value="Urease, subunit C, domain 1"/>
    <property type="match status" value="1"/>
</dbReference>
<reference evidence="4 5" key="1">
    <citation type="submission" date="2013-02" db="EMBL/GenBank/DDBJ databases">
        <title>The Genome Sequence of Acinetobacter sp. NIPH 899.</title>
        <authorList>
            <consortium name="The Broad Institute Genome Sequencing Platform"/>
            <consortium name="The Broad Institute Genome Sequencing Center for Infectious Disease"/>
            <person name="Cerqueira G."/>
            <person name="Feldgarden M."/>
            <person name="Courvalin P."/>
            <person name="Perichon B."/>
            <person name="Grillot-Courvalin C."/>
            <person name="Clermont D."/>
            <person name="Rocha E."/>
            <person name="Yoon E.-J."/>
            <person name="Nemec A."/>
            <person name="Walker B."/>
            <person name="Young S.K."/>
            <person name="Zeng Q."/>
            <person name="Gargeya S."/>
            <person name="Fitzgerald M."/>
            <person name="Haas B."/>
            <person name="Abouelleil A."/>
            <person name="Alvarado L."/>
            <person name="Arachchi H.M."/>
            <person name="Berlin A.M."/>
            <person name="Chapman S.B."/>
            <person name="Dewar J."/>
            <person name="Goldberg J."/>
            <person name="Griggs A."/>
            <person name="Gujja S."/>
            <person name="Hansen M."/>
            <person name="Howarth C."/>
            <person name="Imamovic A."/>
            <person name="Larimer J."/>
            <person name="McCowan C."/>
            <person name="Murphy C."/>
            <person name="Neiman D."/>
            <person name="Pearson M."/>
            <person name="Priest M."/>
            <person name="Roberts A."/>
            <person name="Saif S."/>
            <person name="Shea T."/>
            <person name="Sisk P."/>
            <person name="Sykes S."/>
            <person name="Wortman J."/>
            <person name="Nusbaum C."/>
            <person name="Birren B."/>
        </authorList>
    </citation>
    <scope>NUCLEOTIDE SEQUENCE [LARGE SCALE GENOMIC DNA]</scope>
    <source>
        <strain evidence="4 5">NIPH 899</strain>
    </source>
</reference>
<dbReference type="GO" id="GO:0016810">
    <property type="term" value="F:hydrolase activity, acting on carbon-nitrogen (but not peptide) bonds"/>
    <property type="evidence" value="ECO:0007669"/>
    <property type="project" value="InterPro"/>
</dbReference>
<dbReference type="PATRIC" id="fig|1217710.3.peg.3064"/>
<keyword evidence="5" id="KW-1185">Reference proteome</keyword>
<evidence type="ECO:0000313" key="5">
    <source>
        <dbReference type="Proteomes" id="UP000013070"/>
    </source>
</evidence>
<evidence type="ECO:0000256" key="2">
    <source>
        <dbReference type="ARBA" id="ARBA00022801"/>
    </source>
</evidence>
<organism evidence="4 5">
    <name type="scientific">Acinetobacter variabilis</name>
    <dbReference type="NCBI Taxonomy" id="70346"/>
    <lineage>
        <taxon>Bacteria</taxon>
        <taxon>Pseudomonadati</taxon>
        <taxon>Pseudomonadota</taxon>
        <taxon>Gammaproteobacteria</taxon>
        <taxon>Moraxellales</taxon>
        <taxon>Moraxellaceae</taxon>
        <taxon>Acinetobacter</taxon>
    </lineage>
</organism>
<comment type="caution">
    <text evidence="4">The sequence shown here is derived from an EMBL/GenBank/DDBJ whole genome shotgun (WGS) entry which is preliminary data.</text>
</comment>
<accession>N8WRC8</accession>
<dbReference type="Proteomes" id="UP000013070">
    <property type="component" value="Unassembled WGS sequence"/>
</dbReference>
<dbReference type="PANTHER" id="PTHR43794:SF11">
    <property type="entry name" value="AMIDOHYDROLASE-RELATED DOMAIN-CONTAINING PROTEIN"/>
    <property type="match status" value="1"/>
</dbReference>
<feature type="domain" description="Amidohydrolase-related" evidence="3">
    <location>
        <begin position="4"/>
        <end position="85"/>
    </location>
</feature>
<dbReference type="InterPro" id="IPR050287">
    <property type="entry name" value="MTA/SAH_deaminase"/>
</dbReference>
<dbReference type="Pfam" id="PF01979">
    <property type="entry name" value="Amidohydro_1"/>
    <property type="match status" value="1"/>
</dbReference>
<dbReference type="AlphaFoldDB" id="N8WRC8"/>
<dbReference type="SUPFAM" id="SSF51338">
    <property type="entry name" value="Composite domain of metallo-dependent hydrolases"/>
    <property type="match status" value="1"/>
</dbReference>
<dbReference type="InterPro" id="IPR006680">
    <property type="entry name" value="Amidohydro-rel"/>
</dbReference>
<name>N8WRC8_9GAMM</name>
<sequence>MYLQRLKYGAEVITPERALTWATQGSAQLLGREKHLGQIAPDFQADLAFYNLDDVRFSGIHDPIAGLLMCGADRAEHVMVNGQWVVKDREILNLDLEAVQAAHRQAAKALLAA</sequence>
<evidence type="ECO:0000259" key="3">
    <source>
        <dbReference type="Pfam" id="PF01979"/>
    </source>
</evidence>
<dbReference type="eggNOG" id="COG0402">
    <property type="taxonomic scope" value="Bacteria"/>
</dbReference>
<keyword evidence="2" id="KW-0378">Hydrolase</keyword>
<evidence type="ECO:0000313" key="4">
    <source>
        <dbReference type="EMBL" id="ENU97822.1"/>
    </source>
</evidence>
<proteinExistence type="inferred from homology"/>
<dbReference type="EMBL" id="APPE01000077">
    <property type="protein sequence ID" value="ENU97822.1"/>
    <property type="molecule type" value="Genomic_DNA"/>
</dbReference>
<dbReference type="InterPro" id="IPR011059">
    <property type="entry name" value="Metal-dep_hydrolase_composite"/>
</dbReference>
<gene>
    <name evidence="4" type="ORF">F969_03199</name>
</gene>
<comment type="similarity">
    <text evidence="1">Belongs to the metallo-dependent hydrolases superfamily. ATZ/TRZ family.</text>
</comment>
<protein>
    <recommendedName>
        <fullName evidence="3">Amidohydrolase-related domain-containing protein</fullName>
    </recommendedName>
</protein>
<evidence type="ECO:0000256" key="1">
    <source>
        <dbReference type="ARBA" id="ARBA00006745"/>
    </source>
</evidence>
<dbReference type="PANTHER" id="PTHR43794">
    <property type="entry name" value="AMINOHYDROLASE SSNA-RELATED"/>
    <property type="match status" value="1"/>
</dbReference>
<dbReference type="Gene3D" id="3.20.20.140">
    <property type="entry name" value="Metal-dependent hydrolases"/>
    <property type="match status" value="1"/>
</dbReference>
<dbReference type="HOGENOM" id="CLU_170831_0_0_6"/>